<dbReference type="InterPro" id="IPR001048">
    <property type="entry name" value="Asp/Glu/Uridylate_kinase"/>
</dbReference>
<feature type="binding site" evidence="9">
    <location>
        <position position="123"/>
    </location>
    <ligand>
        <name>ATP</name>
        <dbReference type="ChEBI" id="CHEBI:30616"/>
    </ligand>
</feature>
<dbReference type="SUPFAM" id="SSF53633">
    <property type="entry name" value="Carbamate kinase-like"/>
    <property type="match status" value="1"/>
</dbReference>
<dbReference type="GO" id="GO:0033862">
    <property type="term" value="F:UMP kinase activity"/>
    <property type="evidence" value="ECO:0007669"/>
    <property type="project" value="UniProtKB-EC"/>
</dbReference>
<accession>C0ERD8</accession>
<evidence type="ECO:0000256" key="5">
    <source>
        <dbReference type="ARBA" id="ARBA00022777"/>
    </source>
</evidence>
<dbReference type="FunFam" id="3.40.1160.10:FF:000001">
    <property type="entry name" value="Uridylate kinase"/>
    <property type="match status" value="1"/>
</dbReference>
<evidence type="ECO:0000256" key="1">
    <source>
        <dbReference type="ARBA" id="ARBA00004791"/>
    </source>
</evidence>
<dbReference type="UniPathway" id="UPA00159">
    <property type="reaction ID" value="UER00275"/>
</dbReference>
<evidence type="ECO:0000256" key="9">
    <source>
        <dbReference type="HAMAP-Rule" id="MF_01220"/>
    </source>
</evidence>
<sequence>MGKAHIFRRQGSNARPARKQRRQIQPPVFTPPARRIRPTKAYTFQTASRPEAGNIPNEKAEYPMTQQIKYKRVLLKLSGESLMGSDPFGINHDTIVQTVGEIAEVVKMGVQVGIVVGGGNIFRGVSAQAGSMDRATADYMGMMATVMNALALKDAFETLGIKARVQSALSMQQIAETYARPKAIQYLEEGKVVIFAAGTGNPFFTTDTAAALRGAEMNCDVMLKATNVDGVYTADPKKDPSATRYETITFDEALNKNLKVMDATAFALCRERKLNIVVFGIAKEGSLKRVITGENEGTLVHC</sequence>
<dbReference type="GO" id="GO:0005829">
    <property type="term" value="C:cytosol"/>
    <property type="evidence" value="ECO:0007669"/>
    <property type="project" value="TreeGrafter"/>
</dbReference>
<dbReference type="InterPro" id="IPR015963">
    <property type="entry name" value="Uridylate_kinase_bac"/>
</dbReference>
<keyword evidence="9" id="KW-0963">Cytoplasm</keyword>
<evidence type="ECO:0000256" key="7">
    <source>
        <dbReference type="ARBA" id="ARBA00022975"/>
    </source>
</evidence>
<comment type="pathway">
    <text evidence="1 9">Pyrimidine metabolism; CTP biosynthesis via de novo pathway; UDP from UMP (UMPK route): step 1/1.</text>
</comment>
<evidence type="ECO:0000256" key="4">
    <source>
        <dbReference type="ARBA" id="ARBA00022741"/>
    </source>
</evidence>
<comment type="similarity">
    <text evidence="2 9">Belongs to the UMP kinase family.</text>
</comment>
<dbReference type="PANTHER" id="PTHR42833:SF4">
    <property type="entry name" value="URIDYLATE KINASE PUMPKIN, CHLOROPLASTIC"/>
    <property type="match status" value="1"/>
</dbReference>
<feature type="binding site" evidence="9">
    <location>
        <position position="235"/>
    </location>
    <ligand>
        <name>ATP</name>
        <dbReference type="ChEBI" id="CHEBI:30616"/>
    </ligand>
</feature>
<feature type="binding site" evidence="9">
    <location>
        <position position="119"/>
    </location>
    <ligand>
        <name>ATP</name>
        <dbReference type="ChEBI" id="CHEBI:30616"/>
    </ligand>
</feature>
<dbReference type="Gene3D" id="3.40.1160.10">
    <property type="entry name" value="Acetylglutamate kinase-like"/>
    <property type="match status" value="1"/>
</dbReference>
<proteinExistence type="inferred from homology"/>
<gene>
    <name evidence="9 12" type="primary">pyrH</name>
    <name evidence="12" type="ORF">NEIFLAOT_02540</name>
</gene>
<dbReference type="GO" id="GO:0044210">
    <property type="term" value="P:'de novo' CTP biosynthetic process"/>
    <property type="evidence" value="ECO:0007669"/>
    <property type="project" value="UniProtKB-UniRule"/>
</dbReference>
<dbReference type="EC" id="2.7.4.22" evidence="9"/>
<dbReference type="GO" id="GO:0005524">
    <property type="term" value="F:ATP binding"/>
    <property type="evidence" value="ECO:0007669"/>
    <property type="project" value="UniProtKB-KW"/>
</dbReference>
<comment type="subcellular location">
    <subcellularLocation>
        <location evidence="9">Cytoplasm</location>
    </subcellularLocation>
</comment>
<dbReference type="HAMAP" id="MF_01220_B">
    <property type="entry name" value="PyrH_B"/>
    <property type="match status" value="1"/>
</dbReference>
<dbReference type="GO" id="GO:0006225">
    <property type="term" value="P:UDP biosynthetic process"/>
    <property type="evidence" value="ECO:0007669"/>
    <property type="project" value="TreeGrafter"/>
</dbReference>
<dbReference type="EMBL" id="ACEN01000111">
    <property type="protein sequence ID" value="EEG32397.1"/>
    <property type="molecule type" value="Genomic_DNA"/>
</dbReference>
<comment type="caution">
    <text evidence="12">The sequence shown here is derived from an EMBL/GenBank/DDBJ whole genome shotgun (WGS) entry which is preliminary data.</text>
</comment>
<keyword evidence="5 9" id="KW-0418">Kinase</keyword>
<reference evidence="12 13" key="1">
    <citation type="submission" date="2009-01" db="EMBL/GenBank/DDBJ databases">
        <authorList>
            <person name="Fulton L."/>
            <person name="Clifton S."/>
            <person name="Chinwalla A.T."/>
            <person name="Mitreva M."/>
            <person name="Sodergren E."/>
            <person name="Weinstock G."/>
            <person name="Clifton S."/>
            <person name="Dooling D.J."/>
            <person name="Fulton B."/>
            <person name="Minx P."/>
            <person name="Pepin K.H."/>
            <person name="Johnson M."/>
            <person name="Bhonagiri V."/>
            <person name="Nash W.E."/>
            <person name="Mardis E.R."/>
            <person name="Wilson R.K."/>
        </authorList>
    </citation>
    <scope>NUCLEOTIDE SEQUENCE [LARGE SCALE GENOMIC DNA]</scope>
    <source>
        <strain evidence="12 13">NRL30031/H210</strain>
    </source>
</reference>
<evidence type="ECO:0000256" key="2">
    <source>
        <dbReference type="ARBA" id="ARBA00007614"/>
    </source>
</evidence>
<dbReference type="eggNOG" id="COG0528">
    <property type="taxonomic scope" value="Bacteria"/>
</dbReference>
<feature type="binding site" evidence="9">
    <location>
        <position position="226"/>
    </location>
    <ligand>
        <name>ATP</name>
        <dbReference type="ChEBI" id="CHEBI:30616"/>
    </ligand>
</feature>
<dbReference type="NCBIfam" id="TIGR02075">
    <property type="entry name" value="pyrH_bact"/>
    <property type="match status" value="1"/>
</dbReference>
<feature type="binding site" evidence="9">
    <location>
        <position position="138"/>
    </location>
    <ligand>
        <name>UMP</name>
        <dbReference type="ChEBI" id="CHEBI:57865"/>
    </ligand>
</feature>
<evidence type="ECO:0000256" key="6">
    <source>
        <dbReference type="ARBA" id="ARBA00022840"/>
    </source>
</evidence>
<evidence type="ECO:0000256" key="10">
    <source>
        <dbReference type="SAM" id="MobiDB-lite"/>
    </source>
</evidence>
<comment type="caution">
    <text evidence="9">Lacks conserved residue(s) required for the propagation of feature annotation.</text>
</comment>
<dbReference type="AlphaFoldDB" id="C0ERD8"/>
<name>C0ERD8_NEIFL</name>
<keyword evidence="7 9" id="KW-0665">Pyrimidine biosynthesis</keyword>
<feature type="binding site" evidence="9">
    <location>
        <begin position="76"/>
        <end position="79"/>
    </location>
    <ligand>
        <name>ATP</name>
        <dbReference type="ChEBI" id="CHEBI:30616"/>
    </ligand>
</feature>
<feature type="binding site" evidence="9">
    <location>
        <position position="227"/>
    </location>
    <ligand>
        <name>ATP</name>
        <dbReference type="ChEBI" id="CHEBI:30616"/>
    </ligand>
</feature>
<dbReference type="Proteomes" id="UP000004457">
    <property type="component" value="Unassembled WGS sequence"/>
</dbReference>
<comment type="catalytic activity">
    <reaction evidence="8 9">
        <text>UMP + ATP = UDP + ADP</text>
        <dbReference type="Rhea" id="RHEA:24400"/>
        <dbReference type="ChEBI" id="CHEBI:30616"/>
        <dbReference type="ChEBI" id="CHEBI:57865"/>
        <dbReference type="ChEBI" id="CHEBI:58223"/>
        <dbReference type="ChEBI" id="CHEBI:456216"/>
        <dbReference type="EC" id="2.7.4.22"/>
    </reaction>
</comment>
<feature type="binding site" evidence="9">
    <location>
        <position position="118"/>
    </location>
    <ligand>
        <name>UMP</name>
        <dbReference type="ChEBI" id="CHEBI:57865"/>
    </ligand>
</feature>
<keyword evidence="4 9" id="KW-0547">Nucleotide-binding</keyword>
<evidence type="ECO:0000313" key="13">
    <source>
        <dbReference type="Proteomes" id="UP000004457"/>
    </source>
</evidence>
<dbReference type="CDD" id="cd04254">
    <property type="entry name" value="AAK_UMPK-PyrH-Ec"/>
    <property type="match status" value="1"/>
</dbReference>
<keyword evidence="6 9" id="KW-0067">ATP-binding</keyword>
<comment type="activity regulation">
    <text evidence="9">Inhibited by UTP.</text>
</comment>
<feature type="domain" description="Aspartate/glutamate/uridylate kinase" evidence="11">
    <location>
        <begin position="71"/>
        <end position="279"/>
    </location>
</feature>
<keyword evidence="3 9" id="KW-0808">Transferase</keyword>
<feature type="binding site" evidence="9">
    <location>
        <begin position="199"/>
        <end position="206"/>
    </location>
    <ligand>
        <name>UMP</name>
        <dbReference type="ChEBI" id="CHEBI:57865"/>
    </ligand>
</feature>
<comment type="function">
    <text evidence="9">Catalyzes the reversible phosphorylation of UMP to UDP.</text>
</comment>
<keyword evidence="13" id="KW-1185">Reference proteome</keyword>
<dbReference type="Pfam" id="PF00696">
    <property type="entry name" value="AA_kinase"/>
    <property type="match status" value="1"/>
</dbReference>
<evidence type="ECO:0000313" key="12">
    <source>
        <dbReference type="EMBL" id="EEG32397.1"/>
    </source>
</evidence>
<feature type="binding site" evidence="9">
    <location>
        <position position="232"/>
    </location>
    <ligand>
        <name>ATP</name>
        <dbReference type="ChEBI" id="CHEBI:30616"/>
    </ligand>
</feature>
<comment type="subunit">
    <text evidence="9">Homohexamer.</text>
</comment>
<organism evidence="12 13">
    <name type="scientific">Neisseria flavescens NRL30031/H210</name>
    <dbReference type="NCBI Taxonomy" id="546264"/>
    <lineage>
        <taxon>Bacteria</taxon>
        <taxon>Pseudomonadati</taxon>
        <taxon>Pseudomonadota</taxon>
        <taxon>Betaproteobacteria</taxon>
        <taxon>Neisseriales</taxon>
        <taxon>Neisseriaceae</taxon>
        <taxon>Neisseria</taxon>
    </lineage>
</organism>
<dbReference type="PANTHER" id="PTHR42833">
    <property type="entry name" value="URIDYLATE KINASE"/>
    <property type="match status" value="1"/>
</dbReference>
<evidence type="ECO:0000256" key="8">
    <source>
        <dbReference type="ARBA" id="ARBA00047767"/>
    </source>
</evidence>
<evidence type="ECO:0000259" key="11">
    <source>
        <dbReference type="Pfam" id="PF00696"/>
    </source>
</evidence>
<evidence type="ECO:0000256" key="3">
    <source>
        <dbReference type="ARBA" id="ARBA00022679"/>
    </source>
</evidence>
<dbReference type="InterPro" id="IPR036393">
    <property type="entry name" value="AceGlu_kinase-like_sf"/>
</dbReference>
<protein>
    <recommendedName>
        <fullName evidence="9">Uridylate kinase</fullName>
        <shortName evidence="9">UK</shortName>
        <ecNumber evidence="9">2.7.4.22</ecNumber>
    </recommendedName>
    <alternativeName>
        <fullName evidence="9">Uridine monophosphate kinase</fullName>
        <shortName evidence="9">UMP kinase</shortName>
        <shortName evidence="9">UMPK</shortName>
    </alternativeName>
</protein>
<feature type="region of interest" description="Disordered" evidence="10">
    <location>
        <begin position="1"/>
        <end position="38"/>
    </location>
</feature>